<proteinExistence type="predicted"/>
<dbReference type="Proteomes" id="UP001189624">
    <property type="component" value="Chromosome 7"/>
</dbReference>
<sequence>KRRDSNNQQPSKRDQSLQVTVHGRDTETEQPTIEPIDRTVEVKGDFFFSFITLRDLVKD</sequence>
<name>A0AA86SQ01_9FABA</name>
<organism evidence="2 3">
    <name type="scientific">Sphenostylis stenocarpa</name>
    <dbReference type="NCBI Taxonomy" id="92480"/>
    <lineage>
        <taxon>Eukaryota</taxon>
        <taxon>Viridiplantae</taxon>
        <taxon>Streptophyta</taxon>
        <taxon>Embryophyta</taxon>
        <taxon>Tracheophyta</taxon>
        <taxon>Spermatophyta</taxon>
        <taxon>Magnoliopsida</taxon>
        <taxon>eudicotyledons</taxon>
        <taxon>Gunneridae</taxon>
        <taxon>Pentapetalae</taxon>
        <taxon>rosids</taxon>
        <taxon>fabids</taxon>
        <taxon>Fabales</taxon>
        <taxon>Fabaceae</taxon>
        <taxon>Papilionoideae</taxon>
        <taxon>50 kb inversion clade</taxon>
        <taxon>NPAAA clade</taxon>
        <taxon>indigoferoid/millettioid clade</taxon>
        <taxon>Phaseoleae</taxon>
        <taxon>Sphenostylis</taxon>
    </lineage>
</organism>
<accession>A0AA86SQ01</accession>
<dbReference type="AlphaFoldDB" id="A0AA86SQ01"/>
<gene>
    <name evidence="2" type="ORF">AYBTSS11_LOCUS22311</name>
</gene>
<feature type="non-terminal residue" evidence="2">
    <location>
        <position position="1"/>
    </location>
</feature>
<feature type="compositionally biased region" description="Polar residues" evidence="1">
    <location>
        <begin position="1"/>
        <end position="10"/>
    </location>
</feature>
<protein>
    <submittedName>
        <fullName evidence="2">Uncharacterized protein</fullName>
    </submittedName>
</protein>
<evidence type="ECO:0000256" key="1">
    <source>
        <dbReference type="SAM" id="MobiDB-lite"/>
    </source>
</evidence>
<dbReference type="EMBL" id="OY731404">
    <property type="protein sequence ID" value="CAJ1969539.1"/>
    <property type="molecule type" value="Genomic_DNA"/>
</dbReference>
<dbReference type="Gramene" id="rna-AYBTSS11_LOCUS22311">
    <property type="protein sequence ID" value="CAJ1969539.1"/>
    <property type="gene ID" value="gene-AYBTSS11_LOCUS22311"/>
</dbReference>
<reference evidence="2" key="1">
    <citation type="submission" date="2023-10" db="EMBL/GenBank/DDBJ databases">
        <authorList>
            <person name="Domelevo Entfellner J.-B."/>
        </authorList>
    </citation>
    <scope>NUCLEOTIDE SEQUENCE</scope>
</reference>
<evidence type="ECO:0000313" key="3">
    <source>
        <dbReference type="Proteomes" id="UP001189624"/>
    </source>
</evidence>
<keyword evidence="3" id="KW-1185">Reference proteome</keyword>
<feature type="region of interest" description="Disordered" evidence="1">
    <location>
        <begin position="1"/>
        <end position="33"/>
    </location>
</feature>
<evidence type="ECO:0000313" key="2">
    <source>
        <dbReference type="EMBL" id="CAJ1969539.1"/>
    </source>
</evidence>